<dbReference type="RefSeq" id="WP_378154391.1">
    <property type="nucleotide sequence ID" value="NZ_JBHSEC010000014.1"/>
</dbReference>
<dbReference type="InterPro" id="IPR036249">
    <property type="entry name" value="Thioredoxin-like_sf"/>
</dbReference>
<evidence type="ECO:0000313" key="2">
    <source>
        <dbReference type="EMBL" id="MFC4410494.1"/>
    </source>
</evidence>
<keyword evidence="3" id="KW-1185">Reference proteome</keyword>
<dbReference type="PANTHER" id="PTHR13887:SF41">
    <property type="entry name" value="THIOREDOXIN SUPERFAMILY PROTEIN"/>
    <property type="match status" value="1"/>
</dbReference>
<sequence length="235" mass="26287">MKIEVWSDYVCPFCYIGKRLLEQSLEQTGYKEQVDITFKAYELDPDAPKVSTESTAEMVARKYGTTVEAAKQMSQQIGDRAKEVGLHYNFDKMKPANTFDAHRLAKFAEKKGKEAELSELLLHSYFIEGKEIGRHEVLLELAQTVGLERAEAEKVLESDQYSEDVRADINEAMQIGVKGVPFFVLNNKYAISGAQPAEVFQDALRQVAEEEGLKPKLKTFGSDQGGLCTDGSCDI</sequence>
<dbReference type="InterPro" id="IPR001853">
    <property type="entry name" value="DSBA-like_thioredoxin_dom"/>
</dbReference>
<dbReference type="PANTHER" id="PTHR13887">
    <property type="entry name" value="GLUTATHIONE S-TRANSFERASE KAPPA"/>
    <property type="match status" value="1"/>
</dbReference>
<dbReference type="CDD" id="cd03024">
    <property type="entry name" value="DsbA_FrnE"/>
    <property type="match status" value="1"/>
</dbReference>
<dbReference type="SUPFAM" id="SSF52833">
    <property type="entry name" value="Thioredoxin-like"/>
    <property type="match status" value="1"/>
</dbReference>
<dbReference type="EMBL" id="JBHSEC010000014">
    <property type="protein sequence ID" value="MFC4410494.1"/>
    <property type="molecule type" value="Genomic_DNA"/>
</dbReference>
<organism evidence="2 3">
    <name type="scientific">Chungangia koreensis</name>
    <dbReference type="NCBI Taxonomy" id="752657"/>
    <lineage>
        <taxon>Bacteria</taxon>
        <taxon>Bacillati</taxon>
        <taxon>Bacillota</taxon>
        <taxon>Bacilli</taxon>
        <taxon>Lactobacillales</taxon>
        <taxon>Chungangia</taxon>
    </lineage>
</organism>
<dbReference type="Proteomes" id="UP001595817">
    <property type="component" value="Unassembled WGS sequence"/>
</dbReference>
<evidence type="ECO:0000313" key="3">
    <source>
        <dbReference type="Proteomes" id="UP001595817"/>
    </source>
</evidence>
<proteinExistence type="predicted"/>
<comment type="caution">
    <text evidence="2">The sequence shown here is derived from an EMBL/GenBank/DDBJ whole genome shotgun (WGS) entry which is preliminary data.</text>
</comment>
<name>A0ABV8X5V4_9LACT</name>
<protein>
    <submittedName>
        <fullName evidence="2">DsbA family protein</fullName>
    </submittedName>
</protein>
<feature type="domain" description="DSBA-like thioredoxin" evidence="1">
    <location>
        <begin position="3"/>
        <end position="204"/>
    </location>
</feature>
<dbReference type="Gene3D" id="3.40.30.10">
    <property type="entry name" value="Glutaredoxin"/>
    <property type="match status" value="1"/>
</dbReference>
<reference evidence="3" key="1">
    <citation type="journal article" date="2019" name="Int. J. Syst. Evol. Microbiol.">
        <title>The Global Catalogue of Microorganisms (GCM) 10K type strain sequencing project: providing services to taxonomists for standard genome sequencing and annotation.</title>
        <authorList>
            <consortium name="The Broad Institute Genomics Platform"/>
            <consortium name="The Broad Institute Genome Sequencing Center for Infectious Disease"/>
            <person name="Wu L."/>
            <person name="Ma J."/>
        </authorList>
    </citation>
    <scope>NUCLEOTIDE SEQUENCE [LARGE SCALE GENOMIC DNA]</scope>
    <source>
        <strain evidence="3">CCUG 59778</strain>
    </source>
</reference>
<gene>
    <name evidence="2" type="ORF">ACFOZY_08665</name>
</gene>
<accession>A0ABV8X5V4</accession>
<dbReference type="Pfam" id="PF01323">
    <property type="entry name" value="DSBA"/>
    <property type="match status" value="1"/>
</dbReference>
<evidence type="ECO:0000259" key="1">
    <source>
        <dbReference type="Pfam" id="PF01323"/>
    </source>
</evidence>